<dbReference type="EMBL" id="JAPWTK010000269">
    <property type="protein sequence ID" value="KAJ8944049.1"/>
    <property type="molecule type" value="Genomic_DNA"/>
</dbReference>
<evidence type="ECO:0008006" key="3">
    <source>
        <dbReference type="Google" id="ProtNLM"/>
    </source>
</evidence>
<dbReference type="GO" id="GO:0005634">
    <property type="term" value="C:nucleus"/>
    <property type="evidence" value="ECO:0007669"/>
    <property type="project" value="TreeGrafter"/>
</dbReference>
<reference evidence="1" key="1">
    <citation type="journal article" date="2023" name="Insect Mol. Biol.">
        <title>Genome sequencing provides insights into the evolution of gene families encoding plant cell wall-degrading enzymes in longhorned beetles.</title>
        <authorList>
            <person name="Shin N.R."/>
            <person name="Okamura Y."/>
            <person name="Kirsch R."/>
            <person name="Pauchet Y."/>
        </authorList>
    </citation>
    <scope>NUCLEOTIDE SEQUENCE</scope>
    <source>
        <strain evidence="1">AMC_N1</strain>
    </source>
</reference>
<gene>
    <name evidence="1" type="ORF">NQ318_016247</name>
</gene>
<dbReference type="Proteomes" id="UP001162162">
    <property type="component" value="Unassembled WGS sequence"/>
</dbReference>
<dbReference type="InterPro" id="IPR026073">
    <property type="entry name" value="GGNBP2"/>
</dbReference>
<name>A0AAV8XYU5_9CUCU</name>
<dbReference type="PANTHER" id="PTHR13601">
    <property type="entry name" value="GAMETOGENETIN-BINDING PROTEIN 2"/>
    <property type="match status" value="1"/>
</dbReference>
<dbReference type="GO" id="GO:0005737">
    <property type="term" value="C:cytoplasm"/>
    <property type="evidence" value="ECO:0007669"/>
    <property type="project" value="TreeGrafter"/>
</dbReference>
<proteinExistence type="predicted"/>
<dbReference type="PANTHER" id="PTHR13601:SF2">
    <property type="entry name" value="GAMETOGENETIN-BINDING PROTEIN 2"/>
    <property type="match status" value="1"/>
</dbReference>
<organism evidence="1 2">
    <name type="scientific">Aromia moschata</name>
    <dbReference type="NCBI Taxonomy" id="1265417"/>
    <lineage>
        <taxon>Eukaryota</taxon>
        <taxon>Metazoa</taxon>
        <taxon>Ecdysozoa</taxon>
        <taxon>Arthropoda</taxon>
        <taxon>Hexapoda</taxon>
        <taxon>Insecta</taxon>
        <taxon>Pterygota</taxon>
        <taxon>Neoptera</taxon>
        <taxon>Endopterygota</taxon>
        <taxon>Coleoptera</taxon>
        <taxon>Polyphaga</taxon>
        <taxon>Cucujiformia</taxon>
        <taxon>Chrysomeloidea</taxon>
        <taxon>Cerambycidae</taxon>
        <taxon>Cerambycinae</taxon>
        <taxon>Callichromatini</taxon>
        <taxon>Aromia</taxon>
    </lineage>
</organism>
<keyword evidence="2" id="KW-1185">Reference proteome</keyword>
<sequence length="272" mass="31599">MNNKEKLPKLVDVYRPSKPLGRRQLPLVVDENLTLVMDVKSSGIICDNQLLRGKELEDFACKWLVLSPQELRNALQITKSELMHVLNQNVPCVGCRRSVERLYFQLFKFGHPTLDPLMVKSDGTITIKEDKQAYQCPLAKLIENQPKRNKKSVRCLLHSLDSQRSRPLTPVWRDVWDCMKPDCKKDVCIIEASSLHSTLETYLRKNIDSVGNAELNLYLVSGRARTYERKRICLLFVFWYQTLFTDKHIHLQTKTDYITKLISRAEPELLGR</sequence>
<protein>
    <recommendedName>
        <fullName evidence="3">Gametogenetin-binding protein 2</fullName>
    </recommendedName>
</protein>
<evidence type="ECO:0000313" key="2">
    <source>
        <dbReference type="Proteomes" id="UP001162162"/>
    </source>
</evidence>
<evidence type="ECO:0000313" key="1">
    <source>
        <dbReference type="EMBL" id="KAJ8944049.1"/>
    </source>
</evidence>
<comment type="caution">
    <text evidence="1">The sequence shown here is derived from an EMBL/GenBank/DDBJ whole genome shotgun (WGS) entry which is preliminary data.</text>
</comment>
<accession>A0AAV8XYU5</accession>
<dbReference type="AlphaFoldDB" id="A0AAV8XYU5"/>